<name>A0ABS5JQD7_9BACT</name>
<proteinExistence type="predicted"/>
<gene>
    <name evidence="2" type="ORF">KEM10_02045</name>
</gene>
<reference evidence="2 3" key="1">
    <citation type="journal article" date="2015" name="Int. J. Syst. Evol. Microbiol.">
        <title>Carboxylicivirga linearis sp. nov., isolated from a sea cucumber culture pond.</title>
        <authorList>
            <person name="Wang F.Q."/>
            <person name="Zhou Y.X."/>
            <person name="Lin X.Z."/>
            <person name="Chen G.J."/>
            <person name="Du Z.J."/>
        </authorList>
    </citation>
    <scope>NUCLEOTIDE SEQUENCE [LARGE SCALE GENOMIC DNA]</scope>
    <source>
        <strain evidence="2 3">FB218</strain>
    </source>
</reference>
<evidence type="ECO:0000313" key="2">
    <source>
        <dbReference type="EMBL" id="MBS2097040.1"/>
    </source>
</evidence>
<feature type="transmembrane region" description="Helical" evidence="1">
    <location>
        <begin position="141"/>
        <end position="160"/>
    </location>
</feature>
<accession>A0ABS5JQD7</accession>
<comment type="caution">
    <text evidence="2">The sequence shown here is derived from an EMBL/GenBank/DDBJ whole genome shotgun (WGS) entry which is preliminary data.</text>
</comment>
<feature type="transmembrane region" description="Helical" evidence="1">
    <location>
        <begin position="24"/>
        <end position="51"/>
    </location>
</feature>
<keyword evidence="3" id="KW-1185">Reference proteome</keyword>
<organism evidence="2 3">
    <name type="scientific">Carboxylicivirga linearis</name>
    <dbReference type="NCBI Taxonomy" id="1628157"/>
    <lineage>
        <taxon>Bacteria</taxon>
        <taxon>Pseudomonadati</taxon>
        <taxon>Bacteroidota</taxon>
        <taxon>Bacteroidia</taxon>
        <taxon>Marinilabiliales</taxon>
        <taxon>Marinilabiliaceae</taxon>
        <taxon>Carboxylicivirga</taxon>
    </lineage>
</organism>
<dbReference type="EMBL" id="JAGUCO010000001">
    <property type="protein sequence ID" value="MBS2097040.1"/>
    <property type="molecule type" value="Genomic_DNA"/>
</dbReference>
<keyword evidence="1" id="KW-0472">Membrane</keyword>
<feature type="transmembrane region" description="Helical" evidence="1">
    <location>
        <begin position="189"/>
        <end position="207"/>
    </location>
</feature>
<protein>
    <submittedName>
        <fullName evidence="2">Uncharacterized protein</fullName>
    </submittedName>
</protein>
<dbReference type="RefSeq" id="WP_212212812.1">
    <property type="nucleotide sequence ID" value="NZ_JAGUCO010000001.1"/>
</dbReference>
<dbReference type="Proteomes" id="UP000708576">
    <property type="component" value="Unassembled WGS sequence"/>
</dbReference>
<feature type="transmembrane region" description="Helical" evidence="1">
    <location>
        <begin position="71"/>
        <end position="95"/>
    </location>
</feature>
<evidence type="ECO:0000313" key="3">
    <source>
        <dbReference type="Proteomes" id="UP000708576"/>
    </source>
</evidence>
<sequence>MKETNPTIQDIKAIRQMMEDSSKFLSLSGLSGVAAGLTAIIGAAIAYYFVLDKGTIIYDERMVDLYSNNTLSIRLGLFTTAVVVFIVAVTLAWWLSYRKAKKAKVSFWTHTAKKVMWSMVSTLTVGGLFSLILIYHENIRLVASVMLIFYGLALIMASRYTQRDIQYLGYTEILLGLAAGLFLNFGLIFWTLGFGVFHIIYGIVMYLKYDR</sequence>
<keyword evidence="1" id="KW-1133">Transmembrane helix</keyword>
<evidence type="ECO:0000256" key="1">
    <source>
        <dbReference type="SAM" id="Phobius"/>
    </source>
</evidence>
<feature type="transmembrane region" description="Helical" evidence="1">
    <location>
        <begin position="115"/>
        <end position="135"/>
    </location>
</feature>
<keyword evidence="1" id="KW-0812">Transmembrane</keyword>